<dbReference type="PROSITE" id="PS00237">
    <property type="entry name" value="G_PROTEIN_RECEP_F1_1"/>
    <property type="match status" value="1"/>
</dbReference>
<keyword evidence="10" id="KW-1015">Disulfide bond</keyword>
<evidence type="ECO:0000256" key="1">
    <source>
        <dbReference type="ARBA" id="ARBA00002936"/>
    </source>
</evidence>
<comment type="similarity">
    <text evidence="13">Belongs to the G-protein coupled receptor 1 family.</text>
</comment>
<dbReference type="InterPro" id="IPR017452">
    <property type="entry name" value="GPCR_Rhodpsn_7TM"/>
</dbReference>
<gene>
    <name evidence="16" type="primary">LOC100663383</name>
</gene>
<dbReference type="Ensembl" id="ENSLAFT00000029824.1">
    <property type="protein sequence ID" value="ENSLAFP00000022794.1"/>
    <property type="gene ID" value="ENSLAFG00000026757.1"/>
</dbReference>
<feature type="transmembrane region" description="Helical" evidence="14">
    <location>
        <begin position="238"/>
        <end position="260"/>
    </location>
</feature>
<dbReference type="SUPFAM" id="SSF81321">
    <property type="entry name" value="Family A G protein-coupled receptor-like"/>
    <property type="match status" value="1"/>
</dbReference>
<evidence type="ECO:0000256" key="13">
    <source>
        <dbReference type="RuleBase" id="RU000688"/>
    </source>
</evidence>
<protein>
    <recommendedName>
        <fullName evidence="14">Olfactory receptor</fullName>
    </recommendedName>
</protein>
<comment type="subcellular location">
    <subcellularLocation>
        <location evidence="2 14">Cell membrane</location>
        <topology evidence="2 14">Multi-pass membrane protein</topology>
    </subcellularLocation>
</comment>
<evidence type="ECO:0000256" key="4">
    <source>
        <dbReference type="ARBA" id="ARBA00022606"/>
    </source>
</evidence>
<evidence type="ECO:0000256" key="10">
    <source>
        <dbReference type="ARBA" id="ARBA00023157"/>
    </source>
</evidence>
<reference evidence="16" key="3">
    <citation type="submission" date="2025-09" db="UniProtKB">
        <authorList>
            <consortium name="Ensembl"/>
        </authorList>
    </citation>
    <scope>IDENTIFICATION</scope>
    <source>
        <strain evidence="16">Isolate ISIS603380</strain>
    </source>
</reference>
<dbReference type="GO" id="GO:0004930">
    <property type="term" value="F:G protein-coupled receptor activity"/>
    <property type="evidence" value="ECO:0007669"/>
    <property type="project" value="UniProtKB-KW"/>
</dbReference>
<evidence type="ECO:0000256" key="8">
    <source>
        <dbReference type="ARBA" id="ARBA00023040"/>
    </source>
</evidence>
<evidence type="ECO:0000256" key="7">
    <source>
        <dbReference type="ARBA" id="ARBA00022989"/>
    </source>
</evidence>
<proteinExistence type="inferred from homology"/>
<accession>G3U4N6</accession>
<dbReference type="OMA" id="ICFSGME"/>
<feature type="transmembrane region" description="Helical" evidence="14">
    <location>
        <begin position="197"/>
        <end position="226"/>
    </location>
</feature>
<evidence type="ECO:0000259" key="15">
    <source>
        <dbReference type="PROSITE" id="PS50262"/>
    </source>
</evidence>
<reference evidence="16" key="2">
    <citation type="submission" date="2025-08" db="UniProtKB">
        <authorList>
            <consortium name="Ensembl"/>
        </authorList>
    </citation>
    <scope>IDENTIFICATION</scope>
    <source>
        <strain evidence="16">Isolate ISIS603380</strain>
    </source>
</reference>
<evidence type="ECO:0000313" key="17">
    <source>
        <dbReference type="Proteomes" id="UP000007646"/>
    </source>
</evidence>
<keyword evidence="9 14" id="KW-0472">Membrane</keyword>
<keyword evidence="12 13" id="KW-0807">Transducer</keyword>
<dbReference type="Proteomes" id="UP000007646">
    <property type="component" value="Unassembled WGS sequence"/>
</dbReference>
<dbReference type="Gene3D" id="1.20.1070.10">
    <property type="entry name" value="Rhodopsin 7-helix transmembrane proteins"/>
    <property type="match status" value="1"/>
</dbReference>
<keyword evidence="4 14" id="KW-0716">Sensory transduction</keyword>
<sequence>MKKLNKTNILEFILVGFSDDLAQQPVLFSLLLFIYLTTMIGNLLIILTIVSNAHFHSLMYFFLSNLSLIDLCLSSTIVPKMFADIQTGNPTISFNGCLIQMYMFLCFSGLETLLLSIMSYDRFVAICLPMYYLAIMTPKFCALLVVSSWIFAIFRAQIHTILLVQLSFCEDNKIPQFFCDIGALLKLSCSDTYINELLIFIEGGLVVVVSFICILVSYILIGYAIVRIPSATGKCKTFSTYSSHISVVLLFFGTIIGVYLCPSTTRTAERDKAAAVMYTVVIPLLNPFIYSLRNGNLRGAIRKTIQRKLFL</sequence>
<dbReference type="HOGENOM" id="CLU_012526_1_0_1"/>
<dbReference type="GO" id="GO:0005886">
    <property type="term" value="C:plasma membrane"/>
    <property type="evidence" value="ECO:0007669"/>
    <property type="project" value="UniProtKB-SubCell"/>
</dbReference>
<reference evidence="16 17" key="1">
    <citation type="submission" date="2009-06" db="EMBL/GenBank/DDBJ databases">
        <title>The Genome Sequence of Loxodonta africana (African elephant).</title>
        <authorList>
            <person name="Di Palma F."/>
            <person name="Heiman D."/>
            <person name="Young S."/>
            <person name="Johnson J."/>
            <person name="Lander E.S."/>
            <person name="Lindblad-Toh K."/>
        </authorList>
    </citation>
    <scope>NUCLEOTIDE SEQUENCE [LARGE SCALE GENOMIC DNA]</scope>
    <source>
        <strain evidence="16 17">Isolate ISIS603380</strain>
    </source>
</reference>
<evidence type="ECO:0000256" key="3">
    <source>
        <dbReference type="ARBA" id="ARBA00022475"/>
    </source>
</evidence>
<feature type="transmembrane region" description="Helical" evidence="14">
    <location>
        <begin position="98"/>
        <end position="118"/>
    </location>
</feature>
<dbReference type="InParanoid" id="G3U4N6"/>
<dbReference type="AlphaFoldDB" id="G3U4N6"/>
<keyword evidence="5 13" id="KW-0812">Transmembrane</keyword>
<evidence type="ECO:0000256" key="14">
    <source>
        <dbReference type="RuleBase" id="RU363047"/>
    </source>
</evidence>
<dbReference type="GeneTree" id="ENSGT00940000162852"/>
<evidence type="ECO:0000256" key="9">
    <source>
        <dbReference type="ARBA" id="ARBA00023136"/>
    </source>
</evidence>
<feature type="transmembrane region" description="Helical" evidence="14">
    <location>
        <begin position="57"/>
        <end position="78"/>
    </location>
</feature>
<dbReference type="InterPro" id="IPR000276">
    <property type="entry name" value="GPCR_Rhodpsn"/>
</dbReference>
<evidence type="ECO:0000313" key="16">
    <source>
        <dbReference type="Ensembl" id="ENSLAFP00000022794.1"/>
    </source>
</evidence>
<feature type="transmembrane region" description="Helical" evidence="14">
    <location>
        <begin position="26"/>
        <end position="50"/>
    </location>
</feature>
<dbReference type="eggNOG" id="ENOG502SHUD">
    <property type="taxonomic scope" value="Eukaryota"/>
</dbReference>
<evidence type="ECO:0000256" key="2">
    <source>
        <dbReference type="ARBA" id="ARBA00004651"/>
    </source>
</evidence>
<dbReference type="FunFam" id="1.20.1070.10:FF:000082">
    <property type="entry name" value="Olfactory receptor 1A1"/>
    <property type="match status" value="1"/>
</dbReference>
<keyword evidence="3 14" id="KW-1003">Cell membrane</keyword>
<evidence type="ECO:0000256" key="5">
    <source>
        <dbReference type="ARBA" id="ARBA00022692"/>
    </source>
</evidence>
<dbReference type="PRINTS" id="PR00237">
    <property type="entry name" value="GPCRRHODOPSN"/>
</dbReference>
<keyword evidence="7 14" id="KW-1133">Transmembrane helix</keyword>
<dbReference type="PROSITE" id="PS50262">
    <property type="entry name" value="G_PROTEIN_RECEP_F1_2"/>
    <property type="match status" value="1"/>
</dbReference>
<keyword evidence="8 13" id="KW-0297">G-protein coupled receptor</keyword>
<feature type="transmembrane region" description="Helical" evidence="14">
    <location>
        <begin position="272"/>
        <end position="292"/>
    </location>
</feature>
<organism evidence="16 17">
    <name type="scientific">Loxodonta africana</name>
    <name type="common">African elephant</name>
    <dbReference type="NCBI Taxonomy" id="9785"/>
    <lineage>
        <taxon>Eukaryota</taxon>
        <taxon>Metazoa</taxon>
        <taxon>Chordata</taxon>
        <taxon>Craniata</taxon>
        <taxon>Vertebrata</taxon>
        <taxon>Euteleostomi</taxon>
        <taxon>Mammalia</taxon>
        <taxon>Eutheria</taxon>
        <taxon>Afrotheria</taxon>
        <taxon>Proboscidea</taxon>
        <taxon>Elephantidae</taxon>
        <taxon>Loxodonta</taxon>
    </lineage>
</organism>
<keyword evidence="11 13" id="KW-0675">Receptor</keyword>
<dbReference type="PRINTS" id="PR00245">
    <property type="entry name" value="OLFACTORYR"/>
</dbReference>
<evidence type="ECO:0000256" key="6">
    <source>
        <dbReference type="ARBA" id="ARBA00022725"/>
    </source>
</evidence>
<dbReference type="PANTHER" id="PTHR48001">
    <property type="entry name" value="OLFACTORY RECEPTOR"/>
    <property type="match status" value="1"/>
</dbReference>
<evidence type="ECO:0000256" key="11">
    <source>
        <dbReference type="ARBA" id="ARBA00023170"/>
    </source>
</evidence>
<dbReference type="GO" id="GO:0004984">
    <property type="term" value="F:olfactory receptor activity"/>
    <property type="evidence" value="ECO:0007669"/>
    <property type="project" value="InterPro"/>
</dbReference>
<dbReference type="InterPro" id="IPR000725">
    <property type="entry name" value="Olfact_rcpt"/>
</dbReference>
<keyword evidence="17" id="KW-1185">Reference proteome</keyword>
<evidence type="ECO:0000256" key="12">
    <source>
        <dbReference type="ARBA" id="ARBA00023224"/>
    </source>
</evidence>
<keyword evidence="6 14" id="KW-0552">Olfaction</keyword>
<comment type="function">
    <text evidence="1">Odorant receptor.</text>
</comment>
<name>G3U4N6_LOXAF</name>
<feature type="domain" description="G-protein coupled receptors family 1 profile" evidence="15">
    <location>
        <begin position="41"/>
        <end position="290"/>
    </location>
</feature>
<feature type="transmembrane region" description="Helical" evidence="14">
    <location>
        <begin position="130"/>
        <end position="154"/>
    </location>
</feature>
<dbReference type="Pfam" id="PF13853">
    <property type="entry name" value="7tm_4"/>
    <property type="match status" value="1"/>
</dbReference>